<dbReference type="SUPFAM" id="SSF52172">
    <property type="entry name" value="CheY-like"/>
    <property type="match status" value="1"/>
</dbReference>
<feature type="domain" description="HTH LytTR-type" evidence="3">
    <location>
        <begin position="130"/>
        <end position="230"/>
    </location>
</feature>
<protein>
    <submittedName>
        <fullName evidence="4">Two component transcriptional regulator, LytTR family</fullName>
    </submittedName>
</protein>
<feature type="domain" description="Response regulatory" evidence="2">
    <location>
        <begin position="4"/>
        <end position="118"/>
    </location>
</feature>
<dbReference type="Gene3D" id="3.40.50.2300">
    <property type="match status" value="1"/>
</dbReference>
<accession>A0A1I0TQP9</accession>
<dbReference type="PANTHER" id="PTHR37299:SF1">
    <property type="entry name" value="STAGE 0 SPORULATION PROTEIN A HOMOLOG"/>
    <property type="match status" value="1"/>
</dbReference>
<evidence type="ECO:0000259" key="3">
    <source>
        <dbReference type="PROSITE" id="PS50930"/>
    </source>
</evidence>
<dbReference type="SMART" id="SM00448">
    <property type="entry name" value="REC"/>
    <property type="match status" value="1"/>
</dbReference>
<evidence type="ECO:0000313" key="4">
    <source>
        <dbReference type="EMBL" id="SFA54131.1"/>
    </source>
</evidence>
<evidence type="ECO:0000256" key="1">
    <source>
        <dbReference type="PROSITE-ProRule" id="PRU00169"/>
    </source>
</evidence>
<keyword evidence="5" id="KW-1185">Reference proteome</keyword>
<organism evidence="4 5">
    <name type="scientific">Pedobacter suwonensis</name>
    <dbReference type="NCBI Taxonomy" id="332999"/>
    <lineage>
        <taxon>Bacteria</taxon>
        <taxon>Pseudomonadati</taxon>
        <taxon>Bacteroidota</taxon>
        <taxon>Sphingobacteriia</taxon>
        <taxon>Sphingobacteriales</taxon>
        <taxon>Sphingobacteriaceae</taxon>
        <taxon>Pedobacter</taxon>
    </lineage>
</organism>
<gene>
    <name evidence="4" type="ORF">SAMN04488511_11326</name>
</gene>
<evidence type="ECO:0000259" key="2">
    <source>
        <dbReference type="PROSITE" id="PS50110"/>
    </source>
</evidence>
<dbReference type="InterPro" id="IPR001789">
    <property type="entry name" value="Sig_transdc_resp-reg_receiver"/>
</dbReference>
<keyword evidence="1" id="KW-0597">Phosphoprotein</keyword>
<evidence type="ECO:0000313" key="5">
    <source>
        <dbReference type="Proteomes" id="UP000198836"/>
    </source>
</evidence>
<dbReference type="RefSeq" id="WP_090985396.1">
    <property type="nucleotide sequence ID" value="NZ_FOJM01000013.1"/>
</dbReference>
<feature type="modified residue" description="4-aspartylphosphate" evidence="1">
    <location>
        <position position="57"/>
    </location>
</feature>
<reference evidence="5" key="1">
    <citation type="submission" date="2016-10" db="EMBL/GenBank/DDBJ databases">
        <authorList>
            <person name="Varghese N."/>
            <person name="Submissions S."/>
        </authorList>
    </citation>
    <scope>NUCLEOTIDE SEQUENCE [LARGE SCALE GENOMIC DNA]</scope>
    <source>
        <strain evidence="5">DSM 18130</strain>
    </source>
</reference>
<dbReference type="GO" id="GO:0000156">
    <property type="term" value="F:phosphorelay response regulator activity"/>
    <property type="evidence" value="ECO:0007669"/>
    <property type="project" value="InterPro"/>
</dbReference>
<dbReference type="EMBL" id="FOJM01000013">
    <property type="protein sequence ID" value="SFA54131.1"/>
    <property type="molecule type" value="Genomic_DNA"/>
</dbReference>
<dbReference type="InterPro" id="IPR007492">
    <property type="entry name" value="LytTR_DNA-bd_dom"/>
</dbReference>
<dbReference type="CDD" id="cd00156">
    <property type="entry name" value="REC"/>
    <property type="match status" value="1"/>
</dbReference>
<dbReference type="InterPro" id="IPR046947">
    <property type="entry name" value="LytR-like"/>
</dbReference>
<dbReference type="Proteomes" id="UP000198836">
    <property type="component" value="Unassembled WGS sequence"/>
</dbReference>
<dbReference type="PROSITE" id="PS50930">
    <property type="entry name" value="HTH_LYTTR"/>
    <property type="match status" value="1"/>
</dbReference>
<dbReference type="InterPro" id="IPR011006">
    <property type="entry name" value="CheY-like_superfamily"/>
</dbReference>
<sequence length="235" mass="26634">MVLSCVIIDDDLSVLQQMEQYIDKIPFLTLKKSYSDPNEAVNDIIKKNELIDILFTDVEMPGLSGIALSDIIRKNVSSLVVVSAHTKYAVDGYNVNAKQFLTKPFNFNKFETIVNNLVNKIGESHPYIMIRLSAKGEMLKVYLDEIIAIEGASNYIKIHTLTKVVMPYYTMAKIEEKLNLFKNFKRINKSFIISAKQIEKINGDNIELKKGLVVTVSRSYKNNLKSFLSGLSNIN</sequence>
<dbReference type="SMART" id="SM00850">
    <property type="entry name" value="LytTR"/>
    <property type="match status" value="1"/>
</dbReference>
<dbReference type="PROSITE" id="PS50110">
    <property type="entry name" value="RESPONSE_REGULATORY"/>
    <property type="match status" value="1"/>
</dbReference>
<dbReference type="STRING" id="332999.SAMN04488511_11326"/>
<name>A0A1I0TQP9_9SPHI</name>
<dbReference type="PANTHER" id="PTHR37299">
    <property type="entry name" value="TRANSCRIPTIONAL REGULATOR-RELATED"/>
    <property type="match status" value="1"/>
</dbReference>
<dbReference type="GO" id="GO:0003677">
    <property type="term" value="F:DNA binding"/>
    <property type="evidence" value="ECO:0007669"/>
    <property type="project" value="InterPro"/>
</dbReference>
<dbReference type="Pfam" id="PF04397">
    <property type="entry name" value="LytTR"/>
    <property type="match status" value="1"/>
</dbReference>
<dbReference type="Pfam" id="PF00072">
    <property type="entry name" value="Response_reg"/>
    <property type="match status" value="1"/>
</dbReference>
<proteinExistence type="predicted"/>
<dbReference type="AlphaFoldDB" id="A0A1I0TQP9"/>
<dbReference type="Gene3D" id="2.40.50.1020">
    <property type="entry name" value="LytTr DNA-binding domain"/>
    <property type="match status" value="1"/>
</dbReference>